<name>A0A2Z6AUB8_9BACT</name>
<dbReference type="GO" id="GO:0016020">
    <property type="term" value="C:membrane"/>
    <property type="evidence" value="ECO:0007669"/>
    <property type="project" value="TreeGrafter"/>
</dbReference>
<feature type="signal peptide" evidence="11">
    <location>
        <begin position="1"/>
        <end position="23"/>
    </location>
</feature>
<feature type="repeat" description="TPR" evidence="9">
    <location>
        <begin position="285"/>
        <end position="318"/>
    </location>
</feature>
<dbReference type="InterPro" id="IPR011990">
    <property type="entry name" value="TPR-like_helical_dom_sf"/>
</dbReference>
<evidence type="ECO:0000256" key="10">
    <source>
        <dbReference type="RuleBase" id="RU003983"/>
    </source>
</evidence>
<organism evidence="13 14">
    <name type="scientific">Desulfovibrio ferrophilus</name>
    <dbReference type="NCBI Taxonomy" id="241368"/>
    <lineage>
        <taxon>Bacteria</taxon>
        <taxon>Pseudomonadati</taxon>
        <taxon>Thermodesulfobacteriota</taxon>
        <taxon>Desulfovibrionia</taxon>
        <taxon>Desulfovibrionales</taxon>
        <taxon>Desulfovibrionaceae</taxon>
        <taxon>Desulfovibrio</taxon>
    </lineage>
</organism>
<dbReference type="Pfam" id="PF14559">
    <property type="entry name" value="TPR_19"/>
    <property type="match status" value="1"/>
</dbReference>
<dbReference type="RefSeq" id="WP_126375629.1">
    <property type="nucleotide sequence ID" value="NZ_AP017378.1"/>
</dbReference>
<evidence type="ECO:0000256" key="11">
    <source>
        <dbReference type="SAM" id="SignalP"/>
    </source>
</evidence>
<keyword evidence="5 10" id="KW-0378">Hydrolase</keyword>
<gene>
    <name evidence="13" type="ORF">DFE_0098</name>
</gene>
<keyword evidence="7" id="KW-0408">Iron</keyword>
<keyword evidence="14" id="KW-1185">Reference proteome</keyword>
<evidence type="ECO:0000256" key="1">
    <source>
        <dbReference type="ARBA" id="ARBA00004418"/>
    </source>
</evidence>
<comment type="subunit">
    <text evidence="2">Heterodimer of a large and a small subunit.</text>
</comment>
<dbReference type="PROSITE" id="PS51257">
    <property type="entry name" value="PROKAR_LIPOPROTEIN"/>
    <property type="match status" value="1"/>
</dbReference>
<dbReference type="GO" id="GO:0004222">
    <property type="term" value="F:metalloendopeptidase activity"/>
    <property type="evidence" value="ECO:0007669"/>
    <property type="project" value="InterPro"/>
</dbReference>
<dbReference type="Proteomes" id="UP000269883">
    <property type="component" value="Chromosome"/>
</dbReference>
<keyword evidence="3 10" id="KW-0645">Protease</keyword>
<evidence type="ECO:0000256" key="3">
    <source>
        <dbReference type="ARBA" id="ARBA00022670"/>
    </source>
</evidence>
<evidence type="ECO:0000313" key="14">
    <source>
        <dbReference type="Proteomes" id="UP000269883"/>
    </source>
</evidence>
<dbReference type="InterPro" id="IPR006311">
    <property type="entry name" value="TAT_signal"/>
</dbReference>
<dbReference type="SUPFAM" id="SSF48452">
    <property type="entry name" value="TPR-like"/>
    <property type="match status" value="1"/>
</dbReference>
<evidence type="ECO:0000256" key="5">
    <source>
        <dbReference type="ARBA" id="ARBA00022801"/>
    </source>
</evidence>
<evidence type="ECO:0000256" key="9">
    <source>
        <dbReference type="PROSITE-ProRule" id="PRU00339"/>
    </source>
</evidence>
<evidence type="ECO:0000259" key="12">
    <source>
        <dbReference type="Pfam" id="PF01435"/>
    </source>
</evidence>
<dbReference type="PROSITE" id="PS50005">
    <property type="entry name" value="TPR"/>
    <property type="match status" value="1"/>
</dbReference>
<comment type="cofactor">
    <cofactor evidence="10">
        <name>Zn(2+)</name>
        <dbReference type="ChEBI" id="CHEBI:29105"/>
    </cofactor>
    <text evidence="10">Binds 1 zinc ion per subunit.</text>
</comment>
<protein>
    <submittedName>
        <fullName evidence="13">Peptidase M48 Ste24p Zn-dependent protease with chaperone function</fullName>
    </submittedName>
</protein>
<dbReference type="GO" id="GO:0042597">
    <property type="term" value="C:periplasmic space"/>
    <property type="evidence" value="ECO:0007669"/>
    <property type="project" value="UniProtKB-SubCell"/>
</dbReference>
<accession>A0A2Z6AUB8</accession>
<proteinExistence type="inferred from homology"/>
<dbReference type="GO" id="GO:0051603">
    <property type="term" value="P:proteolysis involved in protein catabolic process"/>
    <property type="evidence" value="ECO:0007669"/>
    <property type="project" value="TreeGrafter"/>
</dbReference>
<dbReference type="EMBL" id="AP017378">
    <property type="protein sequence ID" value="BBD06824.1"/>
    <property type="molecule type" value="Genomic_DNA"/>
</dbReference>
<keyword evidence="8 10" id="KW-0482">Metalloprotease</keyword>
<reference evidence="13 14" key="1">
    <citation type="journal article" date="2018" name="Sci. Adv.">
        <title>Multi-heme cytochromes provide a pathway for survival in energy-limited environments.</title>
        <authorList>
            <person name="Deng X."/>
            <person name="Dohmae N."/>
            <person name="Nealson K.H."/>
            <person name="Hashimoto K."/>
            <person name="Okamoto A."/>
        </authorList>
    </citation>
    <scope>NUCLEOTIDE SEQUENCE [LARGE SCALE GENOMIC DNA]</scope>
    <source>
        <strain evidence="13 14">IS5</strain>
    </source>
</reference>
<evidence type="ECO:0000313" key="13">
    <source>
        <dbReference type="EMBL" id="BBD06824.1"/>
    </source>
</evidence>
<dbReference type="PANTHER" id="PTHR22726:SF1">
    <property type="entry name" value="METALLOENDOPEPTIDASE OMA1, MITOCHONDRIAL"/>
    <property type="match status" value="1"/>
</dbReference>
<dbReference type="InterPro" id="IPR051156">
    <property type="entry name" value="Mito/Outer_Membr_Metalloprot"/>
</dbReference>
<evidence type="ECO:0000256" key="4">
    <source>
        <dbReference type="ARBA" id="ARBA00022723"/>
    </source>
</evidence>
<dbReference type="InterPro" id="IPR019734">
    <property type="entry name" value="TPR_rpt"/>
</dbReference>
<dbReference type="InterPro" id="IPR019546">
    <property type="entry name" value="TAT_signal_bac_arc"/>
</dbReference>
<dbReference type="Gene3D" id="1.25.40.10">
    <property type="entry name" value="Tetratricopeptide repeat domain"/>
    <property type="match status" value="1"/>
</dbReference>
<keyword evidence="11" id="KW-0732">Signal</keyword>
<evidence type="ECO:0000256" key="7">
    <source>
        <dbReference type="ARBA" id="ARBA00023014"/>
    </source>
</evidence>
<dbReference type="KEGG" id="dfl:DFE_0098"/>
<keyword evidence="6 10" id="KW-0862">Zinc</keyword>
<dbReference type="GO" id="GO:0051536">
    <property type="term" value="F:iron-sulfur cluster binding"/>
    <property type="evidence" value="ECO:0007669"/>
    <property type="project" value="UniProtKB-KW"/>
</dbReference>
<dbReference type="PROSITE" id="PS51318">
    <property type="entry name" value="TAT"/>
    <property type="match status" value="1"/>
</dbReference>
<feature type="domain" description="Peptidase M48" evidence="12">
    <location>
        <begin position="69"/>
        <end position="253"/>
    </location>
</feature>
<dbReference type="NCBIfam" id="TIGR01409">
    <property type="entry name" value="TAT_signal_seq"/>
    <property type="match status" value="1"/>
</dbReference>
<keyword evidence="4" id="KW-0479">Metal-binding</keyword>
<keyword evidence="9" id="KW-0802">TPR repeat</keyword>
<dbReference type="Gene3D" id="3.30.2010.10">
    <property type="entry name" value="Metalloproteases ('zincins'), catalytic domain"/>
    <property type="match status" value="1"/>
</dbReference>
<dbReference type="AlphaFoldDB" id="A0A2Z6AUB8"/>
<comment type="similarity">
    <text evidence="10">Belongs to the peptidase M48 family.</text>
</comment>
<dbReference type="Pfam" id="PF01435">
    <property type="entry name" value="Peptidase_M48"/>
    <property type="match status" value="1"/>
</dbReference>
<feature type="chain" id="PRO_5016402676" evidence="11">
    <location>
        <begin position="24"/>
        <end position="437"/>
    </location>
</feature>
<evidence type="ECO:0000256" key="6">
    <source>
        <dbReference type="ARBA" id="ARBA00022833"/>
    </source>
</evidence>
<dbReference type="OrthoDB" id="9810445at2"/>
<evidence type="ECO:0000256" key="8">
    <source>
        <dbReference type="ARBA" id="ARBA00023049"/>
    </source>
</evidence>
<evidence type="ECO:0000256" key="2">
    <source>
        <dbReference type="ARBA" id="ARBA00011771"/>
    </source>
</evidence>
<sequence length="437" mass="48043">MPASMNRRQFLYTGAIAAAGALAGCAINPVTGQQQLMLMSPQQEVEVDRQNAPHQFSADYGKTDDIALQTYVNSVGKDMAKRTHRPDMPYNFNVVNATYVNAYAFPGGSIAATRGIMLTLQNEAELGALMGHEMGHVNARHTSSRMSKALVLQGLAAGLAIGVSASEYKSLTPLAAGLGAIGAGALLAHYSREDERQADELGMEYMVKTGYSPQGMVGLQQHLVDMHDRTPSALEVLFSSHPMSEERRDTAKYEAQTTYASASGLPLKRERYMDNTAKLRTLKPAIDEMQTGEKFMSKKQYADAEVHFRKALKLAPDDYVGLLLMSKCQLAQGNKREGERYAELAKISKPGEAQALHVAGLAKLQMGRYDAALSQFTQYERALPGNPNTIYYEAMALDGMGQRDQAARQYSRYLRSGNRDANAQRAYNRLQSWGYVK</sequence>
<comment type="subcellular location">
    <subcellularLocation>
        <location evidence="1">Periplasm</location>
    </subcellularLocation>
</comment>
<dbReference type="PANTHER" id="PTHR22726">
    <property type="entry name" value="METALLOENDOPEPTIDASE OMA1"/>
    <property type="match status" value="1"/>
</dbReference>
<dbReference type="SMART" id="SM00028">
    <property type="entry name" value="TPR"/>
    <property type="match status" value="2"/>
</dbReference>
<dbReference type="GO" id="GO:0046872">
    <property type="term" value="F:metal ion binding"/>
    <property type="evidence" value="ECO:0007669"/>
    <property type="project" value="UniProtKB-KW"/>
</dbReference>
<dbReference type="InterPro" id="IPR001915">
    <property type="entry name" value="Peptidase_M48"/>
</dbReference>
<keyword evidence="7" id="KW-0411">Iron-sulfur</keyword>